<evidence type="ECO:0000313" key="2">
    <source>
        <dbReference type="Proteomes" id="UP000075430"/>
    </source>
</evidence>
<reference evidence="2" key="1">
    <citation type="submission" date="2016-02" db="EMBL/GenBank/DDBJ databases">
        <authorList>
            <person name="Dunlap C."/>
        </authorList>
    </citation>
    <scope>NUCLEOTIDE SEQUENCE [LARGE SCALE GENOMIC DNA]</scope>
    <source>
        <strain evidence="2">NRRL B-41092</strain>
    </source>
</reference>
<dbReference type="OrthoDB" id="2475064at2"/>
<dbReference type="Proteomes" id="UP000075430">
    <property type="component" value="Unassembled WGS sequence"/>
</dbReference>
<dbReference type="RefSeq" id="WP_061522780.1">
    <property type="nucleotide sequence ID" value="NZ_JARLZY010000030.1"/>
</dbReference>
<comment type="caution">
    <text evidence="1">The sequence shown here is derived from an EMBL/GenBank/DDBJ whole genome shotgun (WGS) entry which is preliminary data.</text>
</comment>
<dbReference type="STRING" id="1793963.AXI58_19970"/>
<gene>
    <name evidence="1" type="ORF">AXI58_19970</name>
</gene>
<protein>
    <submittedName>
        <fullName evidence="1">ArpU family transcriptional regulator</fullName>
    </submittedName>
</protein>
<keyword evidence="2" id="KW-1185">Reference proteome</keyword>
<sequence length="128" mass="15175">MQVIKQLSFLPDVNEKEVRNTVIKELKTYRSLKIQAENRKEQKEKGVIGLFPQLRKSTQYNELKVKQMDRALMHCLDQDEYSIIEKKYLSPQKIKDLEIIIELGFKRDKFYQVKRQAIYNIATALGII</sequence>
<organism evidence="1 2">
    <name type="scientific">Bacillus nakamurai</name>
    <dbReference type="NCBI Taxonomy" id="1793963"/>
    <lineage>
        <taxon>Bacteria</taxon>
        <taxon>Bacillati</taxon>
        <taxon>Bacillota</taxon>
        <taxon>Bacilli</taxon>
        <taxon>Bacillales</taxon>
        <taxon>Bacillaceae</taxon>
        <taxon>Bacillus</taxon>
    </lineage>
</organism>
<dbReference type="EMBL" id="LSBA01000031">
    <property type="protein sequence ID" value="KXZ16400.1"/>
    <property type="molecule type" value="Genomic_DNA"/>
</dbReference>
<name>A0A150F3Y7_9BACI</name>
<proteinExistence type="predicted"/>
<dbReference type="InterPro" id="IPR006524">
    <property type="entry name" value="ArpU-like"/>
</dbReference>
<dbReference type="AlphaFoldDB" id="A0A150F3Y7"/>
<evidence type="ECO:0000313" key="1">
    <source>
        <dbReference type="EMBL" id="KXZ16400.1"/>
    </source>
</evidence>
<dbReference type="NCBIfam" id="TIGR01637">
    <property type="entry name" value="phage_arpU"/>
    <property type="match status" value="1"/>
</dbReference>
<accession>A0A150F3Y7</accession>